<organism evidence="10 11">
    <name type="scientific">Niveibacterium microcysteis</name>
    <dbReference type="NCBI Taxonomy" id="2811415"/>
    <lineage>
        <taxon>Bacteria</taxon>
        <taxon>Pseudomonadati</taxon>
        <taxon>Pseudomonadota</taxon>
        <taxon>Betaproteobacteria</taxon>
        <taxon>Rhodocyclales</taxon>
        <taxon>Rhodocyclaceae</taxon>
        <taxon>Niveibacterium</taxon>
    </lineage>
</organism>
<dbReference type="Pfam" id="PF00149">
    <property type="entry name" value="Metallophos"/>
    <property type="match status" value="1"/>
</dbReference>
<evidence type="ECO:0000256" key="1">
    <source>
        <dbReference type="ARBA" id="ARBA00003413"/>
    </source>
</evidence>
<dbReference type="PIRSF" id="PIRSF000903">
    <property type="entry name" value="B5n-ttraPtase_sm"/>
    <property type="match status" value="1"/>
</dbReference>
<keyword evidence="11" id="KW-1185">Reference proteome</keyword>
<dbReference type="Gene3D" id="3.60.21.10">
    <property type="match status" value="1"/>
</dbReference>
<dbReference type="InterPro" id="IPR004843">
    <property type="entry name" value="Calcineurin-like_PHP"/>
</dbReference>
<evidence type="ECO:0000256" key="6">
    <source>
        <dbReference type="ARBA" id="ARBA00032248"/>
    </source>
</evidence>
<evidence type="ECO:0000256" key="5">
    <source>
        <dbReference type="ARBA" id="ARBA00031248"/>
    </source>
</evidence>
<comment type="similarity">
    <text evidence="2">Belongs to the Ap4A hydrolase family.</text>
</comment>
<name>A0ABX7M447_9RHOO</name>
<dbReference type="RefSeq" id="WP_206253957.1">
    <property type="nucleotide sequence ID" value="NZ_CP071060.1"/>
</dbReference>
<proteinExistence type="inferred from homology"/>
<protein>
    <recommendedName>
        <fullName evidence="3">bis(5'-nucleosyl)-tetraphosphatase (symmetrical)</fullName>
        <ecNumber evidence="3">3.6.1.41</ecNumber>
    </recommendedName>
    <alternativeName>
        <fullName evidence="6">Ap4A hydrolase</fullName>
    </alternativeName>
    <alternativeName>
        <fullName evidence="5">Diadenosine 5',5'''-P1,P4-tetraphosphate pyrophosphohydrolase</fullName>
    </alternativeName>
    <alternativeName>
        <fullName evidence="7">Diadenosine tetraphosphatase</fullName>
    </alternativeName>
</protein>
<dbReference type="PANTHER" id="PTHR40942">
    <property type="match status" value="1"/>
</dbReference>
<evidence type="ECO:0000256" key="7">
    <source>
        <dbReference type="ARBA" id="ARBA00033210"/>
    </source>
</evidence>
<dbReference type="EC" id="3.6.1.41" evidence="3"/>
<evidence type="ECO:0000259" key="9">
    <source>
        <dbReference type="Pfam" id="PF00149"/>
    </source>
</evidence>
<dbReference type="PANTHER" id="PTHR40942:SF4">
    <property type="entry name" value="CYTOCHROME C5"/>
    <property type="match status" value="1"/>
</dbReference>
<reference evidence="10 11" key="1">
    <citation type="submission" date="2021-02" db="EMBL/GenBank/DDBJ databases">
        <title>Niveibacterium changnyeongensis HC41.</title>
        <authorList>
            <person name="Kang M."/>
        </authorList>
    </citation>
    <scope>NUCLEOTIDE SEQUENCE [LARGE SCALE GENOMIC DNA]</scope>
    <source>
        <strain evidence="10 11">HC41</strain>
    </source>
</reference>
<dbReference type="Proteomes" id="UP000663570">
    <property type="component" value="Chromosome"/>
</dbReference>
<evidence type="ECO:0000256" key="3">
    <source>
        <dbReference type="ARBA" id="ARBA00012506"/>
    </source>
</evidence>
<evidence type="ECO:0000313" key="10">
    <source>
        <dbReference type="EMBL" id="QSI76211.1"/>
    </source>
</evidence>
<dbReference type="NCBIfam" id="TIGR00668">
    <property type="entry name" value="apaH"/>
    <property type="match status" value="1"/>
</dbReference>
<accession>A0ABX7M447</accession>
<dbReference type="EMBL" id="CP071060">
    <property type="protein sequence ID" value="QSI76211.1"/>
    <property type="molecule type" value="Genomic_DNA"/>
</dbReference>
<dbReference type="InterPro" id="IPR029052">
    <property type="entry name" value="Metallo-depent_PP-like"/>
</dbReference>
<comment type="catalytic activity">
    <reaction evidence="8">
        <text>P(1),P(4)-bis(5'-adenosyl) tetraphosphate + H2O = 2 ADP + 2 H(+)</text>
        <dbReference type="Rhea" id="RHEA:24252"/>
        <dbReference type="ChEBI" id="CHEBI:15377"/>
        <dbReference type="ChEBI" id="CHEBI:15378"/>
        <dbReference type="ChEBI" id="CHEBI:58141"/>
        <dbReference type="ChEBI" id="CHEBI:456216"/>
        <dbReference type="EC" id="3.6.1.41"/>
    </reaction>
</comment>
<evidence type="ECO:0000313" key="11">
    <source>
        <dbReference type="Proteomes" id="UP000663570"/>
    </source>
</evidence>
<sequence>MRFAVGDLQGQLEPLDRLLDAAGFQPGRDELWLTGDLVNRGKDNAAVLRRIRALGKSAVTVLGNHDFYLLAVASGAMRRGADDTLDDILDAPDRAALIDWLRFQPLMHVDETFAMVHAGLLPGWSVAQARLLAHEVEGALQGPHWQVFLQNLWGSQPLAWNDALEGWDRLRVIVNAMCRMRLCSATGEMALKYKGPIDAAPAGILPWFAVPGRRSASHTVVCGHWSALGYYNADGVLALDTGCVWGGCLTGVWLETGERVQVACEQAAAPSGWE</sequence>
<dbReference type="CDD" id="cd07422">
    <property type="entry name" value="MPP_ApaH"/>
    <property type="match status" value="1"/>
</dbReference>
<evidence type="ECO:0000256" key="8">
    <source>
        <dbReference type="ARBA" id="ARBA00049417"/>
    </source>
</evidence>
<evidence type="ECO:0000256" key="4">
    <source>
        <dbReference type="ARBA" id="ARBA00022801"/>
    </source>
</evidence>
<dbReference type="InterPro" id="IPR004617">
    <property type="entry name" value="ApaH"/>
</dbReference>
<keyword evidence="4 10" id="KW-0378">Hydrolase</keyword>
<gene>
    <name evidence="10" type="ORF">JY500_17300</name>
</gene>
<dbReference type="NCBIfam" id="NF001204">
    <property type="entry name" value="PRK00166.1"/>
    <property type="match status" value="1"/>
</dbReference>
<comment type="function">
    <text evidence="1">Hydrolyzes diadenosine 5',5'''-P1,P4-tetraphosphate to yield ADP.</text>
</comment>
<evidence type="ECO:0000256" key="2">
    <source>
        <dbReference type="ARBA" id="ARBA00005419"/>
    </source>
</evidence>
<feature type="domain" description="Calcineurin-like phosphoesterase" evidence="9">
    <location>
        <begin position="4"/>
        <end position="151"/>
    </location>
</feature>
<dbReference type="SUPFAM" id="SSF56300">
    <property type="entry name" value="Metallo-dependent phosphatases"/>
    <property type="match status" value="1"/>
</dbReference>
<dbReference type="GO" id="GO:0008803">
    <property type="term" value="F:bis(5'-nucleosyl)-tetraphosphatase (symmetrical) activity"/>
    <property type="evidence" value="ECO:0007669"/>
    <property type="project" value="UniProtKB-EC"/>
</dbReference>